<reference evidence="3" key="1">
    <citation type="journal article" date="2019" name="Int. J. Syst. Evol. Microbiol.">
        <title>The Global Catalogue of Microorganisms (GCM) 10K type strain sequencing project: providing services to taxonomists for standard genome sequencing and annotation.</title>
        <authorList>
            <consortium name="The Broad Institute Genomics Platform"/>
            <consortium name="The Broad Institute Genome Sequencing Center for Infectious Disease"/>
            <person name="Wu L."/>
            <person name="Ma J."/>
        </authorList>
    </citation>
    <scope>NUCLEOTIDE SEQUENCE [LARGE SCALE GENOMIC DNA]</scope>
    <source>
        <strain evidence="3">JCM 3389</strain>
    </source>
</reference>
<gene>
    <name evidence="2" type="ORF">ACFSJE_12170</name>
</gene>
<keyword evidence="1" id="KW-0732">Signal</keyword>
<evidence type="ECO:0008006" key="4">
    <source>
        <dbReference type="Google" id="ProtNLM"/>
    </source>
</evidence>
<dbReference type="Proteomes" id="UP001597342">
    <property type="component" value="Unassembled WGS sequence"/>
</dbReference>
<proteinExistence type="predicted"/>
<dbReference type="RefSeq" id="WP_379831243.1">
    <property type="nucleotide sequence ID" value="NZ_JBHUHU010000003.1"/>
</dbReference>
<evidence type="ECO:0000313" key="3">
    <source>
        <dbReference type="Proteomes" id="UP001597342"/>
    </source>
</evidence>
<evidence type="ECO:0000313" key="2">
    <source>
        <dbReference type="EMBL" id="MFD2100537.1"/>
    </source>
</evidence>
<keyword evidence="3" id="KW-1185">Reference proteome</keyword>
<feature type="signal peptide" evidence="1">
    <location>
        <begin position="1"/>
        <end position="20"/>
    </location>
</feature>
<accession>A0ABW4XYK4</accession>
<evidence type="ECO:0000256" key="1">
    <source>
        <dbReference type="SAM" id="SignalP"/>
    </source>
</evidence>
<feature type="chain" id="PRO_5046126271" description="DUF4412 domain-containing protein" evidence="1">
    <location>
        <begin position="21"/>
        <end position="154"/>
    </location>
</feature>
<organism evidence="2 3">
    <name type="scientific">Flagellimonas iocasae</name>
    <dbReference type="NCBI Taxonomy" id="2055905"/>
    <lineage>
        <taxon>Bacteria</taxon>
        <taxon>Pseudomonadati</taxon>
        <taxon>Bacteroidota</taxon>
        <taxon>Flavobacteriia</taxon>
        <taxon>Flavobacteriales</taxon>
        <taxon>Flavobacteriaceae</taxon>
        <taxon>Flagellimonas</taxon>
    </lineage>
</organism>
<name>A0ABW4XYK4_9FLAO</name>
<dbReference type="EMBL" id="JBHUHU010000003">
    <property type="protein sequence ID" value="MFD2100537.1"/>
    <property type="molecule type" value="Genomic_DNA"/>
</dbReference>
<sequence>MKTLLTIFSFMTLTAFVAHAQDGVMSATQELKTFTVSENGKEKQFSVKVMEHRNYEVELEKKDENKVNQTRKSMPAFVTKLIAIDYDGDAAYDSYTTLKYKGSDKNAFEMSPTDKGFEIRVNDRTMRYNVLDDMYYIKDKNKDFFIIEEFTATP</sequence>
<protein>
    <recommendedName>
        <fullName evidence="4">DUF4412 domain-containing protein</fullName>
    </recommendedName>
</protein>
<comment type="caution">
    <text evidence="2">The sequence shown here is derived from an EMBL/GenBank/DDBJ whole genome shotgun (WGS) entry which is preliminary data.</text>
</comment>